<dbReference type="Proteomes" id="UP001055811">
    <property type="component" value="Linkage Group LG02"/>
</dbReference>
<accession>A0ACB9GGB8</accession>
<protein>
    <submittedName>
        <fullName evidence="1">Uncharacterized protein</fullName>
    </submittedName>
</protein>
<comment type="caution">
    <text evidence="1">The sequence shown here is derived from an EMBL/GenBank/DDBJ whole genome shotgun (WGS) entry which is preliminary data.</text>
</comment>
<sequence length="180" mass="20358">MDVGRTTLKERSEFLETGFQLIETYMELFGFPDECVDLPFQELSLLDINYSNVSCVMYELVNVMKYLINFVPIVRISFPIKANHRVLHVAFHPFPSPFIPSQLADTAGTPHLSRFWSSGNGSHKTVVVEFEIAFHGIDVSKSEVILDGSEAPVRVEARALLSYEKLTPIVKLNKVQQIVI</sequence>
<reference evidence="1 2" key="2">
    <citation type="journal article" date="2022" name="Mol. Ecol. Resour.">
        <title>The genomes of chicory, endive, great burdock and yacon provide insights into Asteraceae paleo-polyploidization history and plant inulin production.</title>
        <authorList>
            <person name="Fan W."/>
            <person name="Wang S."/>
            <person name="Wang H."/>
            <person name="Wang A."/>
            <person name="Jiang F."/>
            <person name="Liu H."/>
            <person name="Zhao H."/>
            <person name="Xu D."/>
            <person name="Zhang Y."/>
        </authorList>
    </citation>
    <scope>NUCLEOTIDE SEQUENCE [LARGE SCALE GENOMIC DNA]</scope>
    <source>
        <strain evidence="2">cv. Punajuju</strain>
        <tissue evidence="1">Leaves</tissue>
    </source>
</reference>
<name>A0ACB9GGB8_CICIN</name>
<organism evidence="1 2">
    <name type="scientific">Cichorium intybus</name>
    <name type="common">Chicory</name>
    <dbReference type="NCBI Taxonomy" id="13427"/>
    <lineage>
        <taxon>Eukaryota</taxon>
        <taxon>Viridiplantae</taxon>
        <taxon>Streptophyta</taxon>
        <taxon>Embryophyta</taxon>
        <taxon>Tracheophyta</taxon>
        <taxon>Spermatophyta</taxon>
        <taxon>Magnoliopsida</taxon>
        <taxon>eudicotyledons</taxon>
        <taxon>Gunneridae</taxon>
        <taxon>Pentapetalae</taxon>
        <taxon>asterids</taxon>
        <taxon>campanulids</taxon>
        <taxon>Asterales</taxon>
        <taxon>Asteraceae</taxon>
        <taxon>Cichorioideae</taxon>
        <taxon>Cichorieae</taxon>
        <taxon>Cichoriinae</taxon>
        <taxon>Cichorium</taxon>
    </lineage>
</organism>
<evidence type="ECO:0000313" key="1">
    <source>
        <dbReference type="EMBL" id="KAI3782564.1"/>
    </source>
</evidence>
<keyword evidence="2" id="KW-1185">Reference proteome</keyword>
<evidence type="ECO:0000313" key="2">
    <source>
        <dbReference type="Proteomes" id="UP001055811"/>
    </source>
</evidence>
<proteinExistence type="predicted"/>
<gene>
    <name evidence="1" type="ORF">L2E82_12615</name>
</gene>
<dbReference type="EMBL" id="CM042010">
    <property type="protein sequence ID" value="KAI3782564.1"/>
    <property type="molecule type" value="Genomic_DNA"/>
</dbReference>
<reference evidence="2" key="1">
    <citation type="journal article" date="2022" name="Mol. Ecol. Resour.">
        <title>The genomes of chicory, endive, great burdock and yacon provide insights into Asteraceae palaeo-polyploidization history and plant inulin production.</title>
        <authorList>
            <person name="Fan W."/>
            <person name="Wang S."/>
            <person name="Wang H."/>
            <person name="Wang A."/>
            <person name="Jiang F."/>
            <person name="Liu H."/>
            <person name="Zhao H."/>
            <person name="Xu D."/>
            <person name="Zhang Y."/>
        </authorList>
    </citation>
    <scope>NUCLEOTIDE SEQUENCE [LARGE SCALE GENOMIC DNA]</scope>
    <source>
        <strain evidence="2">cv. Punajuju</strain>
    </source>
</reference>